<dbReference type="InterPro" id="IPR009467">
    <property type="entry name" value="Glycolipid-bd_prot_put"/>
</dbReference>
<comment type="caution">
    <text evidence="2">The sequence shown here is derived from an EMBL/GenBank/DDBJ whole genome shotgun (WGS) entry which is preliminary data.</text>
</comment>
<organism evidence="2 3">
    <name type="scientific">Actinoplanes aureus</name>
    <dbReference type="NCBI Taxonomy" id="2792083"/>
    <lineage>
        <taxon>Bacteria</taxon>
        <taxon>Bacillati</taxon>
        <taxon>Actinomycetota</taxon>
        <taxon>Actinomycetes</taxon>
        <taxon>Micromonosporales</taxon>
        <taxon>Micromonosporaceae</taxon>
        <taxon>Actinoplanes</taxon>
    </lineage>
</organism>
<feature type="region of interest" description="Disordered" evidence="1">
    <location>
        <begin position="1"/>
        <end position="23"/>
    </location>
</feature>
<accession>A0A931CBC9</accession>
<evidence type="ECO:0000313" key="2">
    <source>
        <dbReference type="EMBL" id="MBG0564842.1"/>
    </source>
</evidence>
<reference evidence="2" key="1">
    <citation type="submission" date="2020-11" db="EMBL/GenBank/DDBJ databases">
        <title>Isolation and identification of active actinomycetes.</title>
        <authorList>
            <person name="Sun X."/>
        </authorList>
    </citation>
    <scope>NUCLEOTIDE SEQUENCE</scope>
    <source>
        <strain evidence="2">NEAU-A11</strain>
    </source>
</reference>
<sequence length="206" mass="21594">MSETLVGRAGTGPADRLETLPSGPMAWQRTDVVGTELVFPCGSGTAVVHGATPYAMEWRAGFESDGVVRELSVTCRGGGWSRGIELARTGEEWTCRAEESGDAGMPAPGAVEPPGIAPDAVIRLADSPIFVTWALRRLRLTAEAGAVTVPSVRVLLPSLTLATGTATYHLVGPNRLRVTGDGPGVTYELDPAGVVAYQAGRLRLVR</sequence>
<dbReference type="Proteomes" id="UP000598146">
    <property type="component" value="Unassembled WGS sequence"/>
</dbReference>
<dbReference type="EMBL" id="JADQTO010000012">
    <property type="protein sequence ID" value="MBG0564842.1"/>
    <property type="molecule type" value="Genomic_DNA"/>
</dbReference>
<dbReference type="Pfam" id="PF06475">
    <property type="entry name" value="Glycolipid_bind"/>
    <property type="match status" value="1"/>
</dbReference>
<keyword evidence="3" id="KW-1185">Reference proteome</keyword>
<dbReference type="SUPFAM" id="SSF159275">
    <property type="entry name" value="PA1994-like"/>
    <property type="match status" value="1"/>
</dbReference>
<gene>
    <name evidence="2" type="ORF">I4J89_25665</name>
</gene>
<dbReference type="RefSeq" id="WP_196416611.1">
    <property type="nucleotide sequence ID" value="NZ_JADQTO010000012.1"/>
</dbReference>
<proteinExistence type="predicted"/>
<dbReference type="AlphaFoldDB" id="A0A931CBC9"/>
<evidence type="ECO:0000256" key="1">
    <source>
        <dbReference type="SAM" id="MobiDB-lite"/>
    </source>
</evidence>
<evidence type="ECO:0000313" key="3">
    <source>
        <dbReference type="Proteomes" id="UP000598146"/>
    </source>
</evidence>
<name>A0A931CBC9_9ACTN</name>
<protein>
    <submittedName>
        <fullName evidence="2">Glycolipid-binding domain-containing protein</fullName>
    </submittedName>
</protein>